<keyword evidence="1" id="KW-0547">Nucleotide-binding</keyword>
<evidence type="ECO:0000259" key="8">
    <source>
        <dbReference type="PROSITE" id="PS50045"/>
    </source>
</evidence>
<dbReference type="PROSITE" id="PS50110">
    <property type="entry name" value="RESPONSE_REGULATORY"/>
    <property type="match status" value="1"/>
</dbReference>
<dbReference type="Pfam" id="PF00072">
    <property type="entry name" value="Response_reg"/>
    <property type="match status" value="1"/>
</dbReference>
<dbReference type="Gene3D" id="1.10.8.60">
    <property type="match status" value="1"/>
</dbReference>
<organism evidence="10">
    <name type="scientific">candidate division WOR-3 bacterium</name>
    <dbReference type="NCBI Taxonomy" id="2052148"/>
    <lineage>
        <taxon>Bacteria</taxon>
        <taxon>Bacteria division WOR-3</taxon>
    </lineage>
</organism>
<dbReference type="Pfam" id="PF02954">
    <property type="entry name" value="HTH_8"/>
    <property type="match status" value="1"/>
</dbReference>
<evidence type="ECO:0000313" key="10">
    <source>
        <dbReference type="EMBL" id="HGW91872.1"/>
    </source>
</evidence>
<dbReference type="InterPro" id="IPR001789">
    <property type="entry name" value="Sig_transdc_resp-reg_receiver"/>
</dbReference>
<dbReference type="SUPFAM" id="SSF52172">
    <property type="entry name" value="CheY-like"/>
    <property type="match status" value="1"/>
</dbReference>
<dbReference type="InterPro" id="IPR002078">
    <property type="entry name" value="Sigma_54_int"/>
</dbReference>
<dbReference type="Gene3D" id="3.40.50.2300">
    <property type="match status" value="1"/>
</dbReference>
<dbReference type="SUPFAM" id="SSF46689">
    <property type="entry name" value="Homeodomain-like"/>
    <property type="match status" value="1"/>
</dbReference>
<dbReference type="PROSITE" id="PS50045">
    <property type="entry name" value="SIGMA54_INTERACT_4"/>
    <property type="match status" value="1"/>
</dbReference>
<name>A0A7C4UCS8_UNCW3</name>
<dbReference type="SMART" id="SM00448">
    <property type="entry name" value="REC"/>
    <property type="match status" value="1"/>
</dbReference>
<dbReference type="PROSITE" id="PS00675">
    <property type="entry name" value="SIGMA54_INTERACT_1"/>
    <property type="match status" value="1"/>
</dbReference>
<protein>
    <submittedName>
        <fullName evidence="10">Sigma-54-dependent Fis family transcriptional regulator</fullName>
    </submittedName>
</protein>
<accession>A0A7C4UCS8</accession>
<evidence type="ECO:0000256" key="7">
    <source>
        <dbReference type="PROSITE-ProRule" id="PRU00169"/>
    </source>
</evidence>
<evidence type="ECO:0000256" key="2">
    <source>
        <dbReference type="ARBA" id="ARBA00022840"/>
    </source>
</evidence>
<dbReference type="PROSITE" id="PS00688">
    <property type="entry name" value="SIGMA54_INTERACT_3"/>
    <property type="match status" value="1"/>
</dbReference>
<dbReference type="FunFam" id="3.40.50.300:FF:000006">
    <property type="entry name" value="DNA-binding transcriptional regulator NtrC"/>
    <property type="match status" value="1"/>
</dbReference>
<sequence>MKKKILICDDDQLILSTLERGLKDFNVIKAFSGSEFFEKYNSEIFDAFIIDVFLPDMNGLEILKRIKEENLEIPVIIITGYGDIEMAVNAMKMGAFYFIKKPFEIDEVIGILQRAIEAYESSKKIKYLKKSIDESFSFSGIIGKNKMMRELFQIVEIIAKTDVSVLIEGESGTGKELFAKAIHYNSQRKDENFVPINCSALPETLLESELFGYKRGAFTGAITSKRGLFEAANGGTLFLDEIGETSLSFQSKLLRVLEEGYFYPLGSTEQVRVDVRIISATNKNLEEQIKMKKFREDLYYRLNVVKVRIPALRERKDDIPLLVEHFLKKYSEKHRKNIKGISEEAMKILIEYNWPGNVRELENTIERAVILTNSNIIDKDIFIEKTLQKEKSEHLVSSYKEAKDYFEREYFSRILQISDGNITKASDIAGMTRQNLYLKLRRLGIDVNNIK</sequence>
<evidence type="ECO:0000256" key="5">
    <source>
        <dbReference type="ARBA" id="ARBA00023159"/>
    </source>
</evidence>
<dbReference type="InterPro" id="IPR003593">
    <property type="entry name" value="AAA+_ATPase"/>
</dbReference>
<evidence type="ECO:0000256" key="1">
    <source>
        <dbReference type="ARBA" id="ARBA00022741"/>
    </source>
</evidence>
<dbReference type="SMART" id="SM00382">
    <property type="entry name" value="AAA"/>
    <property type="match status" value="1"/>
</dbReference>
<feature type="modified residue" description="4-aspartylphosphate" evidence="7">
    <location>
        <position position="51"/>
    </location>
</feature>
<dbReference type="InterPro" id="IPR025662">
    <property type="entry name" value="Sigma_54_int_dom_ATP-bd_1"/>
</dbReference>
<dbReference type="InterPro" id="IPR009057">
    <property type="entry name" value="Homeodomain-like_sf"/>
</dbReference>
<keyword evidence="2" id="KW-0067">ATP-binding</keyword>
<feature type="domain" description="Sigma-54 factor interaction" evidence="8">
    <location>
        <begin position="141"/>
        <end position="370"/>
    </location>
</feature>
<dbReference type="GO" id="GO:0043565">
    <property type="term" value="F:sequence-specific DNA binding"/>
    <property type="evidence" value="ECO:0007669"/>
    <property type="project" value="InterPro"/>
</dbReference>
<dbReference type="FunFam" id="1.10.8.60:FF:000014">
    <property type="entry name" value="DNA-binding transcriptional regulator NtrC"/>
    <property type="match status" value="1"/>
</dbReference>
<dbReference type="InterPro" id="IPR025944">
    <property type="entry name" value="Sigma_54_int_dom_CS"/>
</dbReference>
<reference evidence="10" key="1">
    <citation type="journal article" date="2020" name="mSystems">
        <title>Genome- and Community-Level Interaction Insights into Carbon Utilization and Element Cycling Functions of Hydrothermarchaeota in Hydrothermal Sediment.</title>
        <authorList>
            <person name="Zhou Z."/>
            <person name="Liu Y."/>
            <person name="Xu W."/>
            <person name="Pan J."/>
            <person name="Luo Z.H."/>
            <person name="Li M."/>
        </authorList>
    </citation>
    <scope>NUCLEOTIDE SEQUENCE [LARGE SCALE GENOMIC DNA]</scope>
    <source>
        <strain evidence="10">SpSt-780</strain>
    </source>
</reference>
<keyword evidence="3" id="KW-0805">Transcription regulation</keyword>
<dbReference type="PANTHER" id="PTHR32071:SF119">
    <property type="entry name" value="SIGMA L-DEPENDENT TRANSCRIPTIONAL REGULATOR YPLP-RELATED"/>
    <property type="match status" value="1"/>
</dbReference>
<keyword evidence="5" id="KW-0010">Activator</keyword>
<dbReference type="SUPFAM" id="SSF52540">
    <property type="entry name" value="P-loop containing nucleoside triphosphate hydrolases"/>
    <property type="match status" value="1"/>
</dbReference>
<dbReference type="InterPro" id="IPR002197">
    <property type="entry name" value="HTH_Fis"/>
</dbReference>
<dbReference type="Pfam" id="PF00158">
    <property type="entry name" value="Sigma54_activat"/>
    <property type="match status" value="1"/>
</dbReference>
<keyword evidence="6" id="KW-0804">Transcription</keyword>
<keyword evidence="7" id="KW-0597">Phosphoprotein</keyword>
<dbReference type="PANTHER" id="PTHR32071">
    <property type="entry name" value="TRANSCRIPTIONAL REGULATORY PROTEIN"/>
    <property type="match status" value="1"/>
</dbReference>
<feature type="domain" description="Response regulatory" evidence="9">
    <location>
        <begin position="4"/>
        <end position="116"/>
    </location>
</feature>
<dbReference type="Gene3D" id="3.40.50.300">
    <property type="entry name" value="P-loop containing nucleotide triphosphate hydrolases"/>
    <property type="match status" value="1"/>
</dbReference>
<comment type="caution">
    <text evidence="10">The sequence shown here is derived from an EMBL/GenBank/DDBJ whole genome shotgun (WGS) entry which is preliminary data.</text>
</comment>
<gene>
    <name evidence="10" type="ORF">ENV67_04950</name>
</gene>
<dbReference type="AlphaFoldDB" id="A0A7C4UCS8"/>
<dbReference type="InterPro" id="IPR027417">
    <property type="entry name" value="P-loop_NTPase"/>
</dbReference>
<dbReference type="Gene3D" id="1.10.10.60">
    <property type="entry name" value="Homeodomain-like"/>
    <property type="match status" value="1"/>
</dbReference>
<dbReference type="InterPro" id="IPR058031">
    <property type="entry name" value="AAA_lid_NorR"/>
</dbReference>
<dbReference type="InterPro" id="IPR025943">
    <property type="entry name" value="Sigma_54_int_dom_ATP-bd_2"/>
</dbReference>
<proteinExistence type="predicted"/>
<evidence type="ECO:0000256" key="4">
    <source>
        <dbReference type="ARBA" id="ARBA00023125"/>
    </source>
</evidence>
<dbReference type="GO" id="GO:0006355">
    <property type="term" value="P:regulation of DNA-templated transcription"/>
    <property type="evidence" value="ECO:0007669"/>
    <property type="project" value="InterPro"/>
</dbReference>
<dbReference type="CDD" id="cd00009">
    <property type="entry name" value="AAA"/>
    <property type="match status" value="1"/>
</dbReference>
<dbReference type="Pfam" id="PF25601">
    <property type="entry name" value="AAA_lid_14"/>
    <property type="match status" value="1"/>
</dbReference>
<dbReference type="GO" id="GO:0005524">
    <property type="term" value="F:ATP binding"/>
    <property type="evidence" value="ECO:0007669"/>
    <property type="project" value="UniProtKB-KW"/>
</dbReference>
<evidence type="ECO:0000256" key="6">
    <source>
        <dbReference type="ARBA" id="ARBA00023163"/>
    </source>
</evidence>
<evidence type="ECO:0000259" key="9">
    <source>
        <dbReference type="PROSITE" id="PS50110"/>
    </source>
</evidence>
<keyword evidence="4" id="KW-0238">DNA-binding</keyword>
<evidence type="ECO:0000256" key="3">
    <source>
        <dbReference type="ARBA" id="ARBA00023015"/>
    </source>
</evidence>
<dbReference type="PROSITE" id="PS00676">
    <property type="entry name" value="SIGMA54_INTERACT_2"/>
    <property type="match status" value="1"/>
</dbReference>
<dbReference type="EMBL" id="DTHG01000063">
    <property type="protein sequence ID" value="HGW91872.1"/>
    <property type="molecule type" value="Genomic_DNA"/>
</dbReference>
<dbReference type="InterPro" id="IPR011006">
    <property type="entry name" value="CheY-like_superfamily"/>
</dbReference>
<dbReference type="GO" id="GO:0000160">
    <property type="term" value="P:phosphorelay signal transduction system"/>
    <property type="evidence" value="ECO:0007669"/>
    <property type="project" value="InterPro"/>
</dbReference>